<dbReference type="GO" id="GO:0061504">
    <property type="term" value="P:cyclic threonylcarbamoyladenosine biosynthetic process"/>
    <property type="evidence" value="ECO:0007669"/>
    <property type="project" value="TreeGrafter"/>
</dbReference>
<dbReference type="AlphaFoldDB" id="A0A859DPY0"/>
<dbReference type="Proteomes" id="UP000501316">
    <property type="component" value="Chromosome"/>
</dbReference>
<dbReference type="InterPro" id="IPR035985">
    <property type="entry name" value="Ubiquitin-activating_enz"/>
</dbReference>
<reference evidence="4" key="3">
    <citation type="journal article" date="2022" name="Int. J. Syst. Evol. Microbiol.">
        <title>Caproicibacterium lactatifermentans sp. nov., isolated from pit clay used for the production of Chinese strong aroma-type liquor.</title>
        <authorList>
            <person name="Wang H."/>
            <person name="Gu Y."/>
            <person name="Zhao D."/>
            <person name="Qiao Z."/>
            <person name="Zheng J."/>
            <person name="Gao J."/>
            <person name="Ren C."/>
            <person name="Xu Y."/>
        </authorList>
    </citation>
    <scope>NUCLEOTIDE SEQUENCE</scope>
    <source>
        <strain evidence="4">JNU-WLY1368</strain>
    </source>
</reference>
<protein>
    <submittedName>
        <fullName evidence="3">tRNA threonylcarbamoyladenosine dehydratase</fullName>
    </submittedName>
</protein>
<reference evidence="4" key="2">
    <citation type="journal article" date="2021" name="Appl. Environ. Microbiol.">
        <title>Adaptability of a Caproate-Producing Bacterium Contributes to Its Dominance in an Anaerobic Fermentation System.</title>
        <authorList>
            <person name="Wang H."/>
            <person name="Gu Y."/>
            <person name="Zhou W."/>
            <person name="Zhao D."/>
            <person name="Qiao Z."/>
            <person name="Zheng J."/>
            <person name="Gao J."/>
            <person name="Chen X."/>
            <person name="Ren C."/>
            <person name="Xu Y."/>
        </authorList>
    </citation>
    <scope>NUCLEOTIDE SEQUENCE</scope>
    <source>
        <strain evidence="4">JNU-WLY1368</strain>
    </source>
</reference>
<reference evidence="5 6" key="1">
    <citation type="submission" date="2019-11" db="EMBL/GenBank/DDBJ databases">
        <authorList>
            <person name="Ren C."/>
            <person name="Wang H."/>
            <person name="Xu Y."/>
        </authorList>
    </citation>
    <scope>NUCLEOTIDE SEQUENCE [LARGE SCALE GENOMIC DNA]</scope>
    <source>
        <strain evidence="6">JNU-WLY1368</strain>
        <strain evidence="3 5">LBM 19010</strain>
    </source>
</reference>
<dbReference type="PANTHER" id="PTHR43267">
    <property type="entry name" value="TRNA THREONYLCARBAMOYLADENOSINE DEHYDRATASE"/>
    <property type="match status" value="1"/>
</dbReference>
<organism evidence="3 5">
    <name type="scientific">Caproicibacterium lactatifermentans</name>
    <dbReference type="NCBI Taxonomy" id="2666138"/>
    <lineage>
        <taxon>Bacteria</taxon>
        <taxon>Bacillati</taxon>
        <taxon>Bacillota</taxon>
        <taxon>Clostridia</taxon>
        <taxon>Eubacteriales</taxon>
        <taxon>Oscillospiraceae</taxon>
        <taxon>Caproicibacterium</taxon>
    </lineage>
</organism>
<dbReference type="SUPFAM" id="SSF69572">
    <property type="entry name" value="Activating enzymes of the ubiquitin-like proteins"/>
    <property type="match status" value="1"/>
</dbReference>
<feature type="region of interest" description="Disordered" evidence="1">
    <location>
        <begin position="193"/>
        <end position="214"/>
    </location>
</feature>
<dbReference type="PANTHER" id="PTHR43267:SF1">
    <property type="entry name" value="TRNA THREONYLCARBAMOYLADENOSINE DEHYDRATASE"/>
    <property type="match status" value="1"/>
</dbReference>
<evidence type="ECO:0000256" key="1">
    <source>
        <dbReference type="SAM" id="MobiDB-lite"/>
    </source>
</evidence>
<evidence type="ECO:0000313" key="3">
    <source>
        <dbReference type="EMBL" id="QKN23766.1"/>
    </source>
</evidence>
<name>A0A859DPY0_9FIRM</name>
<dbReference type="CDD" id="cd00755">
    <property type="entry name" value="YgdL_like"/>
    <property type="match status" value="1"/>
</dbReference>
<evidence type="ECO:0000259" key="2">
    <source>
        <dbReference type="Pfam" id="PF00899"/>
    </source>
</evidence>
<evidence type="ECO:0000313" key="6">
    <source>
        <dbReference type="Proteomes" id="UP000509623"/>
    </source>
</evidence>
<dbReference type="EMBL" id="CP046051">
    <property type="protein sequence ID" value="QKN23766.1"/>
    <property type="molecule type" value="Genomic_DNA"/>
</dbReference>
<accession>A0A859DPY0</accession>
<sequence length="242" mass="26731">MINEFSRTELLLGRQSMQKLEDCSVLLFGVGGVGGFAAEALCRCGVGQFTLVDSDTVSLTNLNRQVIALHSTIGQYKTDVMERRMQDINPMVQVESCRCFYTEENAEQFDFTKYDYIIDAVDTVSSKLLIAQTAYQCGIPSISAMGAGNKLDPTRFRIADIFETQADPLARVMRRELRKRGVPRLKVVYSDEPAKKPLQSKETPAPGRRVTPGSVSFVPSVEGLVLASAVIHDLTAPSEEKE</sequence>
<evidence type="ECO:0000313" key="4">
    <source>
        <dbReference type="EMBL" id="QKO29600.1"/>
    </source>
</evidence>
<dbReference type="InterPro" id="IPR000594">
    <property type="entry name" value="ThiF_NAD_FAD-bd"/>
</dbReference>
<evidence type="ECO:0000313" key="5">
    <source>
        <dbReference type="Proteomes" id="UP000501316"/>
    </source>
</evidence>
<feature type="domain" description="THIF-type NAD/FAD binding fold" evidence="2">
    <location>
        <begin position="11"/>
        <end position="170"/>
    </location>
</feature>
<dbReference type="EMBL" id="CP046161">
    <property type="protein sequence ID" value="QKO29600.1"/>
    <property type="molecule type" value="Genomic_DNA"/>
</dbReference>
<dbReference type="KEGG" id="clf:GJQ69_04285"/>
<dbReference type="Proteomes" id="UP000509623">
    <property type="component" value="Chromosome"/>
</dbReference>
<dbReference type="RefSeq" id="WP_086035907.1">
    <property type="nucleotide sequence ID" value="NZ_CP046051.1"/>
</dbReference>
<dbReference type="Pfam" id="PF00899">
    <property type="entry name" value="ThiF"/>
    <property type="match status" value="1"/>
</dbReference>
<keyword evidence="6" id="KW-1185">Reference proteome</keyword>
<dbReference type="Gene3D" id="3.40.50.720">
    <property type="entry name" value="NAD(P)-binding Rossmann-like Domain"/>
    <property type="match status" value="1"/>
</dbReference>
<dbReference type="GO" id="GO:0061503">
    <property type="term" value="F:tRNA threonylcarbamoyladenosine dehydratase"/>
    <property type="evidence" value="ECO:0007669"/>
    <property type="project" value="TreeGrafter"/>
</dbReference>
<dbReference type="InterPro" id="IPR045886">
    <property type="entry name" value="ThiF/MoeB/HesA"/>
</dbReference>
<dbReference type="GO" id="GO:0008641">
    <property type="term" value="F:ubiquitin-like modifier activating enzyme activity"/>
    <property type="evidence" value="ECO:0007669"/>
    <property type="project" value="InterPro"/>
</dbReference>
<proteinExistence type="predicted"/>
<gene>
    <name evidence="3" type="ORF">GJQ69_04285</name>
    <name evidence="4" type="ORF">GKP14_00300</name>
</gene>